<evidence type="ECO:0000256" key="7">
    <source>
        <dbReference type="SAM" id="Phobius"/>
    </source>
</evidence>
<dbReference type="GO" id="GO:0071555">
    <property type="term" value="P:cell wall organization"/>
    <property type="evidence" value="ECO:0007669"/>
    <property type="project" value="TreeGrafter"/>
</dbReference>
<evidence type="ECO:0000256" key="3">
    <source>
        <dbReference type="ARBA" id="ARBA00022679"/>
    </source>
</evidence>
<evidence type="ECO:0000313" key="8">
    <source>
        <dbReference type="EMBL" id="KHM51722.1"/>
    </source>
</evidence>
<dbReference type="GO" id="GO:0044038">
    <property type="term" value="P:cell wall macromolecule biosynthetic process"/>
    <property type="evidence" value="ECO:0007669"/>
    <property type="project" value="TreeGrafter"/>
</dbReference>
<comment type="subcellular location">
    <subcellularLocation>
        <location evidence="1">Cell membrane</location>
        <topology evidence="1">Multi-pass membrane protein</topology>
    </subcellularLocation>
</comment>
<dbReference type="GO" id="GO:0005886">
    <property type="term" value="C:plasma membrane"/>
    <property type="evidence" value="ECO:0007669"/>
    <property type="project" value="UniProtKB-SubCell"/>
</dbReference>
<feature type="transmembrane region" description="Helical" evidence="7">
    <location>
        <begin position="106"/>
        <end position="127"/>
    </location>
</feature>
<evidence type="ECO:0000256" key="1">
    <source>
        <dbReference type="ARBA" id="ARBA00004651"/>
    </source>
</evidence>
<proteinExistence type="predicted"/>
<dbReference type="EMBL" id="JSCE01000176">
    <property type="protein sequence ID" value="KHM51722.1"/>
    <property type="molecule type" value="Genomic_DNA"/>
</dbReference>
<keyword evidence="4 7" id="KW-0812">Transmembrane</keyword>
<organism evidence="8 9">
    <name type="scientific">Anaerovibrio lipolyticus</name>
    <dbReference type="NCBI Taxonomy" id="82374"/>
    <lineage>
        <taxon>Bacteria</taxon>
        <taxon>Bacillati</taxon>
        <taxon>Bacillota</taxon>
        <taxon>Negativicutes</taxon>
        <taxon>Selenomonadales</taxon>
        <taxon>Selenomonadaceae</taxon>
        <taxon>Anaerovibrio</taxon>
    </lineage>
</organism>
<name>A0A0B2K0M5_9FIRM</name>
<reference evidence="8 9" key="1">
    <citation type="journal article" date="2013" name="PLoS ONE">
        <title>Identification and characterization of three novel lipases belonging to families II and V from Anaerovibrio lipolyticus 5ST.</title>
        <authorList>
            <person name="Prive F."/>
            <person name="Kaderbhai N.N."/>
            <person name="Girdwood S."/>
            <person name="Worgan H.J."/>
            <person name="Pinloche E."/>
            <person name="Scollan N.D."/>
            <person name="Huws S.A."/>
            <person name="Newbold C.J."/>
        </authorList>
    </citation>
    <scope>NUCLEOTIDE SEQUENCE [LARGE SCALE GENOMIC DNA]</scope>
    <source>
        <strain evidence="8 9">5S</strain>
    </source>
</reference>
<evidence type="ECO:0000313" key="9">
    <source>
        <dbReference type="Proteomes" id="UP000030993"/>
    </source>
</evidence>
<sequence>MPNFVWALLIALVVSLVITPAVILFADKTGAMDAPDARKVHKKPIPRIGGLGIYIAFMAGVLATLQLDMLPEDVQSGVIGLLIGATLIVILGLVDDYKNLPPKVKLLGQIVAAGVLVAFGVQIDFIADPFGDY</sequence>
<keyword evidence="9" id="KW-1185">Reference proteome</keyword>
<keyword evidence="2" id="KW-1003">Cell membrane</keyword>
<evidence type="ECO:0000256" key="5">
    <source>
        <dbReference type="ARBA" id="ARBA00022989"/>
    </source>
</evidence>
<feature type="non-terminal residue" evidence="8">
    <location>
        <position position="133"/>
    </location>
</feature>
<dbReference type="Pfam" id="PF00953">
    <property type="entry name" value="Glycos_transf_4"/>
    <property type="match status" value="1"/>
</dbReference>
<feature type="transmembrane region" description="Helical" evidence="7">
    <location>
        <begin position="6"/>
        <end position="26"/>
    </location>
</feature>
<dbReference type="PANTHER" id="PTHR22926">
    <property type="entry name" value="PHOSPHO-N-ACETYLMURAMOYL-PENTAPEPTIDE-TRANSFERASE"/>
    <property type="match status" value="1"/>
</dbReference>
<keyword evidence="3 8" id="KW-0808">Transferase</keyword>
<feature type="transmembrane region" description="Helical" evidence="7">
    <location>
        <begin position="47"/>
        <end position="65"/>
    </location>
</feature>
<dbReference type="GO" id="GO:0016780">
    <property type="term" value="F:phosphotransferase activity, for other substituted phosphate groups"/>
    <property type="evidence" value="ECO:0007669"/>
    <property type="project" value="InterPro"/>
</dbReference>
<protein>
    <submittedName>
        <fullName evidence="8">UDP-phosphate N-acetylglucosaminyl 1-phosphate transferase</fullName>
    </submittedName>
</protein>
<dbReference type="GO" id="GO:0009103">
    <property type="term" value="P:lipopolysaccharide biosynthetic process"/>
    <property type="evidence" value="ECO:0007669"/>
    <property type="project" value="TreeGrafter"/>
</dbReference>
<dbReference type="CDD" id="cd06853">
    <property type="entry name" value="GT_WecA_like"/>
    <property type="match status" value="1"/>
</dbReference>
<evidence type="ECO:0000256" key="4">
    <source>
        <dbReference type="ARBA" id="ARBA00022692"/>
    </source>
</evidence>
<accession>A0A0B2K0M5</accession>
<dbReference type="Proteomes" id="UP000030993">
    <property type="component" value="Unassembled WGS sequence"/>
</dbReference>
<dbReference type="InterPro" id="IPR000715">
    <property type="entry name" value="Glycosyl_transferase_4"/>
</dbReference>
<comment type="caution">
    <text evidence="8">The sequence shown here is derived from an EMBL/GenBank/DDBJ whole genome shotgun (WGS) entry which is preliminary data.</text>
</comment>
<dbReference type="RefSeq" id="WP_039209403.1">
    <property type="nucleotide sequence ID" value="NZ_JSCE01000176.1"/>
</dbReference>
<keyword evidence="6 7" id="KW-0472">Membrane</keyword>
<keyword evidence="5 7" id="KW-1133">Transmembrane helix</keyword>
<feature type="transmembrane region" description="Helical" evidence="7">
    <location>
        <begin position="77"/>
        <end position="94"/>
    </location>
</feature>
<dbReference type="AlphaFoldDB" id="A0A0B2K0M5"/>
<dbReference type="STRING" id="82374.NZ47_08800"/>
<gene>
    <name evidence="8" type="ORF">NZ47_08800</name>
</gene>
<evidence type="ECO:0000256" key="2">
    <source>
        <dbReference type="ARBA" id="ARBA00022475"/>
    </source>
</evidence>
<evidence type="ECO:0000256" key="6">
    <source>
        <dbReference type="ARBA" id="ARBA00023136"/>
    </source>
</evidence>
<dbReference type="PANTHER" id="PTHR22926:SF3">
    <property type="entry name" value="UNDECAPRENYL-PHOSPHATE ALPHA-N-ACETYLGLUCOSAMINYL 1-PHOSPHATE TRANSFERASE"/>
    <property type="match status" value="1"/>
</dbReference>